<protein>
    <submittedName>
        <fullName evidence="2">Uncharacterized protein</fullName>
    </submittedName>
</protein>
<accession>A0A6A4EYH4</accession>
<organism evidence="2 4">
    <name type="scientific">Phytophthora rubi</name>
    <dbReference type="NCBI Taxonomy" id="129364"/>
    <lineage>
        <taxon>Eukaryota</taxon>
        <taxon>Sar</taxon>
        <taxon>Stramenopiles</taxon>
        <taxon>Oomycota</taxon>
        <taxon>Peronosporomycetes</taxon>
        <taxon>Peronosporales</taxon>
        <taxon>Peronosporaceae</taxon>
        <taxon>Phytophthora</taxon>
    </lineage>
</organism>
<keyword evidence="4" id="KW-1185">Reference proteome</keyword>
<comment type="caution">
    <text evidence="2">The sequence shown here is derived from an EMBL/GenBank/DDBJ whole genome shotgun (WGS) entry which is preliminary data.</text>
</comment>
<evidence type="ECO:0000313" key="2">
    <source>
        <dbReference type="EMBL" id="KAE9331998.1"/>
    </source>
</evidence>
<evidence type="ECO:0000313" key="3">
    <source>
        <dbReference type="Proteomes" id="UP000429607"/>
    </source>
</evidence>
<reference evidence="2 4" key="1">
    <citation type="submission" date="2018-08" db="EMBL/GenBank/DDBJ databases">
        <title>Genomic investigation of the strawberry pathogen Phytophthora fragariae indicates pathogenicity is determined by transcriptional variation in three key races.</title>
        <authorList>
            <person name="Adams T.M."/>
            <person name="Armitage A.D."/>
            <person name="Sobczyk M.K."/>
            <person name="Bates H.J."/>
            <person name="Dunwell J.M."/>
            <person name="Nellist C.F."/>
            <person name="Harrison R.J."/>
        </authorList>
    </citation>
    <scope>NUCLEOTIDE SEQUENCE [LARGE SCALE GENOMIC DNA]</scope>
    <source>
        <strain evidence="1 3">SCRP249</strain>
        <strain evidence="2 4">SCRP333</strain>
    </source>
</reference>
<dbReference type="Proteomes" id="UP000429607">
    <property type="component" value="Unassembled WGS sequence"/>
</dbReference>
<name>A0A6A4EYH4_9STRA</name>
<evidence type="ECO:0000313" key="1">
    <source>
        <dbReference type="EMBL" id="KAE9027806.1"/>
    </source>
</evidence>
<evidence type="ECO:0000313" key="4">
    <source>
        <dbReference type="Proteomes" id="UP000434957"/>
    </source>
</evidence>
<proteinExistence type="predicted"/>
<dbReference type="AlphaFoldDB" id="A0A6A4EYH4"/>
<dbReference type="EMBL" id="QXFV01000750">
    <property type="protein sequence ID" value="KAE9027806.1"/>
    <property type="molecule type" value="Genomic_DNA"/>
</dbReference>
<dbReference type="Proteomes" id="UP000434957">
    <property type="component" value="Unassembled WGS sequence"/>
</dbReference>
<sequence length="77" mass="8205">MPVLATVLTPIASYFLLGQTRASPLLAGDLIDCRPQHPLVLRLPFYPSIPPCLPPSVGIHLCIAAQYPGVLISAPEC</sequence>
<dbReference type="EMBL" id="QXFT01000988">
    <property type="protein sequence ID" value="KAE9331998.1"/>
    <property type="molecule type" value="Genomic_DNA"/>
</dbReference>
<gene>
    <name evidence="1" type="ORF">PR001_g11885</name>
    <name evidence="2" type="ORF">PR003_g14735</name>
</gene>